<dbReference type="AlphaFoldDB" id="A0A9N9FKC5"/>
<feature type="transmembrane region" description="Helical" evidence="2">
    <location>
        <begin position="86"/>
        <end position="112"/>
    </location>
</feature>
<accession>A0A9N9FKC5</accession>
<comment type="caution">
    <text evidence="3">The sequence shown here is derived from an EMBL/GenBank/DDBJ whole genome shotgun (WGS) entry which is preliminary data.</text>
</comment>
<name>A0A9N9FKC5_9GLOM</name>
<organism evidence="3 4">
    <name type="scientific">Funneliformis caledonium</name>
    <dbReference type="NCBI Taxonomy" id="1117310"/>
    <lineage>
        <taxon>Eukaryota</taxon>
        <taxon>Fungi</taxon>
        <taxon>Fungi incertae sedis</taxon>
        <taxon>Mucoromycota</taxon>
        <taxon>Glomeromycotina</taxon>
        <taxon>Glomeromycetes</taxon>
        <taxon>Glomerales</taxon>
        <taxon>Glomeraceae</taxon>
        <taxon>Funneliformis</taxon>
    </lineage>
</organism>
<feature type="region of interest" description="Disordered" evidence="1">
    <location>
        <begin position="190"/>
        <end position="213"/>
    </location>
</feature>
<protein>
    <submittedName>
        <fullName evidence="3">3438_t:CDS:1</fullName>
    </submittedName>
</protein>
<evidence type="ECO:0000313" key="3">
    <source>
        <dbReference type="EMBL" id="CAG8542374.1"/>
    </source>
</evidence>
<keyword evidence="2" id="KW-0472">Membrane</keyword>
<gene>
    <name evidence="3" type="ORF">FCALED_LOCUS5703</name>
</gene>
<reference evidence="3" key="1">
    <citation type="submission" date="2021-06" db="EMBL/GenBank/DDBJ databases">
        <authorList>
            <person name="Kallberg Y."/>
            <person name="Tangrot J."/>
            <person name="Rosling A."/>
        </authorList>
    </citation>
    <scope>NUCLEOTIDE SEQUENCE</scope>
    <source>
        <strain evidence="3">UK204</strain>
    </source>
</reference>
<keyword evidence="2" id="KW-0812">Transmembrane</keyword>
<evidence type="ECO:0000313" key="4">
    <source>
        <dbReference type="Proteomes" id="UP000789570"/>
    </source>
</evidence>
<evidence type="ECO:0000256" key="1">
    <source>
        <dbReference type="SAM" id="MobiDB-lite"/>
    </source>
</evidence>
<proteinExistence type="predicted"/>
<keyword evidence="4" id="KW-1185">Reference proteome</keyword>
<evidence type="ECO:0000256" key="2">
    <source>
        <dbReference type="SAM" id="Phobius"/>
    </source>
</evidence>
<dbReference type="Proteomes" id="UP000789570">
    <property type="component" value="Unassembled WGS sequence"/>
</dbReference>
<feature type="compositionally biased region" description="Low complexity" evidence="1">
    <location>
        <begin position="190"/>
        <end position="201"/>
    </location>
</feature>
<dbReference type="EMBL" id="CAJVPQ010001270">
    <property type="protein sequence ID" value="CAG8542374.1"/>
    <property type="molecule type" value="Genomic_DNA"/>
</dbReference>
<keyword evidence="2" id="KW-1133">Transmembrane helix</keyword>
<feature type="transmembrane region" description="Helical" evidence="2">
    <location>
        <begin position="52"/>
        <end position="74"/>
    </location>
</feature>
<sequence length="213" mass="24588">MSVKSIKYPFINHSTINAQYSLELQEHMTREEFKERINEFNKAGIENQINRVILLLPFIFILVIVSVTLPLALLNASFYNSGGKPFTIWIITIVSVVISIILSVSVSYFLFYKSRTKQFFSMVEKLNEFNAIDNLRGINWRIIYDVDVGQNPHGYNNFYPHYNSHRYLVVEIGQPSENWSRVPQIVIDDSNVNDNTSSNSSIPPPTYDESVKK</sequence>